<dbReference type="RefSeq" id="WP_075547212.1">
    <property type="nucleotide sequence ID" value="NZ_LWCM01000086.1"/>
</dbReference>
<feature type="region of interest" description="Disordered" evidence="1">
    <location>
        <begin position="190"/>
        <end position="212"/>
    </location>
</feature>
<evidence type="ECO:0000313" key="3">
    <source>
        <dbReference type="EMBL" id="ORC09508.1"/>
    </source>
</evidence>
<dbReference type="GeneID" id="66600836"/>
<accession>A0A8E2IV25</accession>
<keyword evidence="2" id="KW-0472">Membrane</keyword>
<keyword evidence="6" id="KW-1185">Reference proteome</keyword>
<evidence type="ECO:0000313" key="5">
    <source>
        <dbReference type="Proteomes" id="UP000192335"/>
    </source>
</evidence>
<dbReference type="Proteomes" id="UP000192335">
    <property type="component" value="Unassembled WGS sequence"/>
</dbReference>
<dbReference type="AlphaFoldDB" id="A0A8E2IV25"/>
<reference evidence="3 5" key="1">
    <citation type="submission" date="2017-02" db="EMBL/GenBank/DDBJ databases">
        <title>Mycobacterium kansasii genomes.</title>
        <authorList>
            <person name="Borowka P."/>
            <person name="Strapagiel D."/>
            <person name="Marciniak B."/>
            <person name="Lach J."/>
            <person name="Bakula Z."/>
            <person name="Van Ingen J."/>
            <person name="Safianowska A."/>
            <person name="Brzostek A."/>
            <person name="Dziadek J."/>
            <person name="Jagielski T."/>
        </authorList>
    </citation>
    <scope>NUCLEOTIDE SEQUENCE [LARGE SCALE GENOMIC DNA]</scope>
    <source>
        <strain evidence="3 5">12MK</strain>
    </source>
</reference>
<feature type="compositionally biased region" description="Basic residues" evidence="1">
    <location>
        <begin position="201"/>
        <end position="212"/>
    </location>
</feature>
<organism evidence="3 5">
    <name type="scientific">Mycobacterium persicum</name>
    <dbReference type="NCBI Taxonomy" id="1487726"/>
    <lineage>
        <taxon>Bacteria</taxon>
        <taxon>Bacillati</taxon>
        <taxon>Actinomycetota</taxon>
        <taxon>Actinomycetes</taxon>
        <taxon>Mycobacteriales</taxon>
        <taxon>Mycobacteriaceae</taxon>
        <taxon>Mycobacterium</taxon>
    </lineage>
</organism>
<evidence type="ECO:0000256" key="2">
    <source>
        <dbReference type="SAM" id="Phobius"/>
    </source>
</evidence>
<feature type="transmembrane region" description="Helical" evidence="2">
    <location>
        <begin position="166"/>
        <end position="187"/>
    </location>
</feature>
<reference evidence="4 6" key="2">
    <citation type="submission" date="2018-09" db="EMBL/GenBank/DDBJ databases">
        <authorList>
            <person name="Tagini F."/>
        </authorList>
    </citation>
    <scope>NUCLEOTIDE SEQUENCE [LARGE SCALE GENOMIC DNA]</scope>
    <source>
        <strain evidence="4 6">MK4</strain>
    </source>
</reference>
<dbReference type="PANTHER" id="PTHR42305">
    <property type="entry name" value="MEMBRANE PROTEIN RV1733C-RELATED"/>
    <property type="match status" value="1"/>
</dbReference>
<comment type="caution">
    <text evidence="3">The sequence shown here is derived from an EMBL/GenBank/DDBJ whole genome shotgun (WGS) entry which is preliminary data.</text>
</comment>
<proteinExistence type="predicted"/>
<evidence type="ECO:0000313" key="4">
    <source>
        <dbReference type="EMBL" id="VAZ92452.1"/>
    </source>
</evidence>
<dbReference type="Proteomes" id="UP000271464">
    <property type="component" value="Unassembled WGS sequence"/>
</dbReference>
<dbReference type="EMBL" id="MWQA01000001">
    <property type="protein sequence ID" value="ORC09508.1"/>
    <property type="molecule type" value="Genomic_DNA"/>
</dbReference>
<dbReference type="PANTHER" id="PTHR42305:SF1">
    <property type="entry name" value="MEMBRANE PROTEIN RV1733C-RELATED"/>
    <property type="match status" value="1"/>
</dbReference>
<sequence length="212" mass="22513">MTTPCSDRRRLAGRASGADASMDTYILRRPHPLVAWARRMPTGRGFQVLLAIWVAVVVLGGLPIAVAVGTEEHESRSRFYAQQAQTRQSVTAVVTSDKADHQELADPQTVSVPARWVAGGVEHAGPVDAPRGVKAGDSVDIWVDENGYHVGLPVRTALDDAVAAGLSAWLSMAAVTAVLLAGVWVVADRAPSGRPQPSARSCRRIGPRAALR</sequence>
<gene>
    <name evidence="3" type="ORF">B4U45_25820</name>
    <name evidence="4" type="ORF">LAUMK4_02095</name>
</gene>
<name>A0A8E2IV25_9MYCO</name>
<protein>
    <submittedName>
        <fullName evidence="4">Membrane protein</fullName>
    </submittedName>
</protein>
<evidence type="ECO:0000313" key="6">
    <source>
        <dbReference type="Proteomes" id="UP000271464"/>
    </source>
</evidence>
<dbReference type="InterPro" id="IPR039708">
    <property type="entry name" value="MT1774/Rv1733c-like"/>
</dbReference>
<evidence type="ECO:0000256" key="1">
    <source>
        <dbReference type="SAM" id="MobiDB-lite"/>
    </source>
</evidence>
<keyword evidence="2" id="KW-1133">Transmembrane helix</keyword>
<feature type="transmembrane region" description="Helical" evidence="2">
    <location>
        <begin position="48"/>
        <end position="68"/>
    </location>
</feature>
<keyword evidence="2" id="KW-0812">Transmembrane</keyword>
<dbReference type="EMBL" id="UPHM01000048">
    <property type="protein sequence ID" value="VAZ92452.1"/>
    <property type="molecule type" value="Genomic_DNA"/>
</dbReference>
<dbReference type="OrthoDB" id="4542680at2"/>